<feature type="signal peptide" evidence="1">
    <location>
        <begin position="1"/>
        <end position="21"/>
    </location>
</feature>
<sequence>MKTIKKIVTIIAVVLVSGMYAQTDNKQTAAETKINKFTVKSEKGAIDYVVKIDTKSTGYVKMDDLSKKEETRVNSPAKVVTTISVDADGDPYYDNAFTLTYDSYEDNPVTVVPTASGFNINVAGEVLQYDFIEKVCEIPEGCPVKVNMISVTNE</sequence>
<dbReference type="EMBL" id="JAHWDP010000004">
    <property type="protein sequence ID" value="MBW2938611.1"/>
    <property type="molecule type" value="Genomic_DNA"/>
</dbReference>
<accession>A0A9X1K0N7</accession>
<dbReference type="AlphaFoldDB" id="A0A9X1K0N7"/>
<feature type="chain" id="PRO_5040723249" evidence="1">
    <location>
        <begin position="22"/>
        <end position="154"/>
    </location>
</feature>
<protein>
    <submittedName>
        <fullName evidence="2">Uncharacterized protein</fullName>
    </submittedName>
</protein>
<dbReference type="Proteomes" id="UP001138686">
    <property type="component" value="Unassembled WGS sequence"/>
</dbReference>
<name>A0A9X1K0N7_9FLAO</name>
<comment type="caution">
    <text evidence="2">The sequence shown here is derived from an EMBL/GenBank/DDBJ whole genome shotgun (WGS) entry which is preliminary data.</text>
</comment>
<gene>
    <name evidence="2" type="ORF">KXJ69_10870</name>
</gene>
<dbReference type="RefSeq" id="WP_219053137.1">
    <property type="nucleotide sequence ID" value="NZ_JAHWDP010000004.1"/>
</dbReference>
<keyword evidence="3" id="KW-1185">Reference proteome</keyword>
<organism evidence="2 3">
    <name type="scientific">Halomarinibacterium sedimenti</name>
    <dbReference type="NCBI Taxonomy" id="2857106"/>
    <lineage>
        <taxon>Bacteria</taxon>
        <taxon>Pseudomonadati</taxon>
        <taxon>Bacteroidota</taxon>
        <taxon>Flavobacteriia</taxon>
        <taxon>Flavobacteriales</taxon>
        <taxon>Flavobacteriaceae</taxon>
        <taxon>Halomarinibacterium</taxon>
    </lineage>
</organism>
<evidence type="ECO:0000313" key="3">
    <source>
        <dbReference type="Proteomes" id="UP001138686"/>
    </source>
</evidence>
<keyword evidence="1" id="KW-0732">Signal</keyword>
<proteinExistence type="predicted"/>
<reference evidence="2" key="1">
    <citation type="submission" date="2021-07" db="EMBL/GenBank/DDBJ databases">
        <title>Aureisphaera sp. CAU 1614 isolated from sea sediment.</title>
        <authorList>
            <person name="Kim W."/>
        </authorList>
    </citation>
    <scope>NUCLEOTIDE SEQUENCE</scope>
    <source>
        <strain evidence="2">CAU 1614</strain>
    </source>
</reference>
<evidence type="ECO:0000313" key="2">
    <source>
        <dbReference type="EMBL" id="MBW2938611.1"/>
    </source>
</evidence>
<evidence type="ECO:0000256" key="1">
    <source>
        <dbReference type="SAM" id="SignalP"/>
    </source>
</evidence>